<protein>
    <submittedName>
        <fullName evidence="3">MOSC domain-containing protein</fullName>
    </submittedName>
</protein>
<organism evidence="3 4">
    <name type="scientific">Oceanobacillus longus</name>
    <dbReference type="NCBI Taxonomy" id="930120"/>
    <lineage>
        <taxon>Bacteria</taxon>
        <taxon>Bacillati</taxon>
        <taxon>Bacillota</taxon>
        <taxon>Bacilli</taxon>
        <taxon>Bacillales</taxon>
        <taxon>Bacillaceae</taxon>
        <taxon>Oceanobacillus</taxon>
    </lineage>
</organism>
<dbReference type="InterPro" id="IPR005163">
    <property type="entry name" value="Tri_helical_YiiM-like"/>
</dbReference>
<evidence type="ECO:0000313" key="3">
    <source>
        <dbReference type="EMBL" id="MFC4023295.1"/>
    </source>
</evidence>
<dbReference type="Pfam" id="PF03475">
    <property type="entry name" value="YiiM_3-alpha"/>
    <property type="match status" value="1"/>
</dbReference>
<dbReference type="InterPro" id="IPR005302">
    <property type="entry name" value="MoCF_Sase_C"/>
</dbReference>
<reference evidence="4" key="1">
    <citation type="journal article" date="2019" name="Int. J. Syst. Evol. Microbiol.">
        <title>The Global Catalogue of Microorganisms (GCM) 10K type strain sequencing project: providing services to taxonomists for standard genome sequencing and annotation.</title>
        <authorList>
            <consortium name="The Broad Institute Genomics Platform"/>
            <consortium name="The Broad Institute Genome Sequencing Center for Infectious Disease"/>
            <person name="Wu L."/>
            <person name="Ma J."/>
        </authorList>
    </citation>
    <scope>NUCLEOTIDE SEQUENCE [LARGE SCALE GENOMIC DNA]</scope>
    <source>
        <strain evidence="4">IBRC-M 10703</strain>
    </source>
</reference>
<dbReference type="InterPro" id="IPR052353">
    <property type="entry name" value="Benzoxazolinone_Detox_Enz"/>
</dbReference>
<feature type="domain" description="YiiM-like triple helical" evidence="2">
    <location>
        <begin position="143"/>
        <end position="184"/>
    </location>
</feature>
<dbReference type="Gene3D" id="2.40.33.20">
    <property type="entry name" value="PK beta-barrel domain-like"/>
    <property type="match status" value="1"/>
</dbReference>
<feature type="domain" description="MOSC" evidence="1">
    <location>
        <begin position="42"/>
        <end position="101"/>
    </location>
</feature>
<evidence type="ECO:0000313" key="4">
    <source>
        <dbReference type="Proteomes" id="UP001595772"/>
    </source>
</evidence>
<dbReference type="InterPro" id="IPR011037">
    <property type="entry name" value="Pyrv_Knase-like_insert_dom_sf"/>
</dbReference>
<sequence length="186" mass="21351">MEEPYIHKIFVDRKEQKEPIALKKYGFVDVAKLTSAKSDMMEEAVFAYPIKHYTNLQVGETFNEKIGSKNENFAVLEMDEYSVFIGDTFRIGEAIIQVSQPGPVSVNWLESGLQTGWYFRVLEEGNIKGGVDLELIDRPYPDWSIAACIEVVFLNKDDLRTADNLYSCELLAAVWRRTLRKRLLGF</sequence>
<dbReference type="Pfam" id="PF03473">
    <property type="entry name" value="MOSC"/>
    <property type="match status" value="1"/>
</dbReference>
<dbReference type="PANTHER" id="PTHR30212">
    <property type="entry name" value="PROTEIN YIIM"/>
    <property type="match status" value="1"/>
</dbReference>
<evidence type="ECO:0000259" key="1">
    <source>
        <dbReference type="Pfam" id="PF03473"/>
    </source>
</evidence>
<dbReference type="SUPFAM" id="SSF50800">
    <property type="entry name" value="PK beta-barrel domain-like"/>
    <property type="match status" value="1"/>
</dbReference>
<dbReference type="RefSeq" id="WP_379495804.1">
    <property type="nucleotide sequence ID" value="NZ_JBHSAO010000002.1"/>
</dbReference>
<dbReference type="PANTHER" id="PTHR30212:SF2">
    <property type="entry name" value="PROTEIN YIIM"/>
    <property type="match status" value="1"/>
</dbReference>
<dbReference type="Proteomes" id="UP001595772">
    <property type="component" value="Unassembled WGS sequence"/>
</dbReference>
<keyword evidence="4" id="KW-1185">Reference proteome</keyword>
<accession>A0ABV8GUB9</accession>
<proteinExistence type="predicted"/>
<dbReference type="EMBL" id="JBHSAO010000002">
    <property type="protein sequence ID" value="MFC4023295.1"/>
    <property type="molecule type" value="Genomic_DNA"/>
</dbReference>
<name>A0ABV8GUB9_9BACI</name>
<evidence type="ECO:0000259" key="2">
    <source>
        <dbReference type="Pfam" id="PF03475"/>
    </source>
</evidence>
<gene>
    <name evidence="3" type="ORF">ACFOUV_05600</name>
</gene>
<comment type="caution">
    <text evidence="3">The sequence shown here is derived from an EMBL/GenBank/DDBJ whole genome shotgun (WGS) entry which is preliminary data.</text>
</comment>